<dbReference type="Gene3D" id="3.40.1280.10">
    <property type="match status" value="1"/>
</dbReference>
<organism evidence="6 7">
    <name type="scientific">Campylobacter portucalensis</name>
    <dbReference type="NCBI Taxonomy" id="2608384"/>
    <lineage>
        <taxon>Bacteria</taxon>
        <taxon>Pseudomonadati</taxon>
        <taxon>Campylobacterota</taxon>
        <taxon>Epsilonproteobacteria</taxon>
        <taxon>Campylobacterales</taxon>
        <taxon>Campylobacteraceae</taxon>
        <taxon>Campylobacter</taxon>
    </lineage>
</organism>
<evidence type="ECO:0000256" key="1">
    <source>
        <dbReference type="ARBA" id="ARBA00022603"/>
    </source>
</evidence>
<keyword evidence="5" id="KW-0963">Cytoplasm</keyword>
<dbReference type="GO" id="GO:0005737">
    <property type="term" value="C:cytoplasm"/>
    <property type="evidence" value="ECO:0007669"/>
    <property type="project" value="UniProtKB-SubCell"/>
</dbReference>
<comment type="subunit">
    <text evidence="5">Homodimer.</text>
</comment>
<comment type="caution">
    <text evidence="6">The sequence shown here is derived from an EMBL/GenBank/DDBJ whole genome shotgun (WGS) entry which is preliminary data.</text>
</comment>
<accession>A0A6L5WJN1</accession>
<keyword evidence="7" id="KW-1185">Reference proteome</keyword>
<keyword evidence="2 5" id="KW-0808">Transferase</keyword>
<evidence type="ECO:0000313" key="7">
    <source>
        <dbReference type="Proteomes" id="UP000476338"/>
    </source>
</evidence>
<gene>
    <name evidence="5" type="primary">rlmH</name>
    <name evidence="6" type="ORF">F1B92_05645</name>
</gene>
<comment type="catalytic activity">
    <reaction evidence="5">
        <text>pseudouridine(1915) in 23S rRNA + S-adenosyl-L-methionine = N(3)-methylpseudouridine(1915) in 23S rRNA + S-adenosyl-L-homocysteine + H(+)</text>
        <dbReference type="Rhea" id="RHEA:42752"/>
        <dbReference type="Rhea" id="RHEA-COMP:10221"/>
        <dbReference type="Rhea" id="RHEA-COMP:10222"/>
        <dbReference type="ChEBI" id="CHEBI:15378"/>
        <dbReference type="ChEBI" id="CHEBI:57856"/>
        <dbReference type="ChEBI" id="CHEBI:59789"/>
        <dbReference type="ChEBI" id="CHEBI:65314"/>
        <dbReference type="ChEBI" id="CHEBI:74486"/>
        <dbReference type="EC" id="2.1.1.177"/>
    </reaction>
</comment>
<reference evidence="6 7" key="1">
    <citation type="submission" date="2019-09" db="EMBL/GenBank/DDBJ databases">
        <authorList>
            <person name="Silva M."/>
            <person name="Pereira G."/>
            <person name="Lopes-Da-Costa L."/>
            <person name="Silva E."/>
        </authorList>
    </citation>
    <scope>NUCLEOTIDE SEQUENCE [LARGE SCALE GENOMIC DNA]</scope>
    <source>
        <strain evidence="6 7">FMV-PI01</strain>
    </source>
</reference>
<keyword evidence="1 5" id="KW-0489">Methyltransferase</keyword>
<dbReference type="PIRSF" id="PIRSF004505">
    <property type="entry name" value="MT_bac"/>
    <property type="match status" value="1"/>
</dbReference>
<evidence type="ECO:0000256" key="4">
    <source>
        <dbReference type="ARBA" id="ARBA00038303"/>
    </source>
</evidence>
<dbReference type="Pfam" id="PF02590">
    <property type="entry name" value="SPOUT_MTase"/>
    <property type="match status" value="1"/>
</dbReference>
<feature type="binding site" evidence="5">
    <location>
        <position position="99"/>
    </location>
    <ligand>
        <name>S-adenosyl-L-methionine</name>
        <dbReference type="ChEBI" id="CHEBI:59789"/>
    </ligand>
</feature>
<evidence type="ECO:0000256" key="5">
    <source>
        <dbReference type="HAMAP-Rule" id="MF_00658"/>
    </source>
</evidence>
<reference evidence="6 7" key="2">
    <citation type="submission" date="2020-03" db="EMBL/GenBank/DDBJ databases">
        <title>Campylobacter portucalensis sp. nov., a new species of Campylobacter isolated from the reproductive tract of bulls.</title>
        <authorList>
            <person name="Silva M.F."/>
            <person name="Pereira G."/>
            <person name="Carneiro C."/>
            <person name="Hemphill A."/>
            <person name="Mateus L."/>
            <person name="Lopes-Da-Costa L."/>
            <person name="Silva E."/>
        </authorList>
    </citation>
    <scope>NUCLEOTIDE SEQUENCE [LARGE SCALE GENOMIC DNA]</scope>
    <source>
        <strain evidence="6 7">FMV-PI01</strain>
    </source>
</reference>
<feature type="binding site" evidence="5">
    <location>
        <position position="72"/>
    </location>
    <ligand>
        <name>S-adenosyl-L-methionine</name>
        <dbReference type="ChEBI" id="CHEBI:59789"/>
    </ligand>
</feature>
<evidence type="ECO:0000313" key="6">
    <source>
        <dbReference type="EMBL" id="MSN96652.1"/>
    </source>
</evidence>
<dbReference type="PANTHER" id="PTHR33603:SF1">
    <property type="entry name" value="RIBOSOMAL RNA LARGE SUBUNIT METHYLTRANSFERASE H"/>
    <property type="match status" value="1"/>
</dbReference>
<dbReference type="SUPFAM" id="SSF75217">
    <property type="entry name" value="alpha/beta knot"/>
    <property type="match status" value="1"/>
</dbReference>
<protein>
    <recommendedName>
        <fullName evidence="5">Ribosomal RNA large subunit methyltransferase H</fullName>
        <ecNumber evidence="5">2.1.1.177</ecNumber>
    </recommendedName>
    <alternativeName>
        <fullName evidence="5">23S rRNA (pseudouridine1915-N3)-methyltransferase</fullName>
    </alternativeName>
    <alternativeName>
        <fullName evidence="5">23S rRNA m3Psi1915 methyltransferase</fullName>
    </alternativeName>
    <alternativeName>
        <fullName evidence="5">rRNA (pseudouridine-N3-)-methyltransferase RlmH</fullName>
    </alternativeName>
</protein>
<dbReference type="AlphaFoldDB" id="A0A6L5WJN1"/>
<dbReference type="RefSeq" id="WP_154570918.1">
    <property type="nucleotide sequence ID" value="NZ_VWSJ01000021.1"/>
</dbReference>
<name>A0A6L5WJN1_9BACT</name>
<dbReference type="CDD" id="cd18081">
    <property type="entry name" value="RlmH-like"/>
    <property type="match status" value="1"/>
</dbReference>
<feature type="binding site" evidence="5">
    <location>
        <begin position="118"/>
        <end position="123"/>
    </location>
    <ligand>
        <name>S-adenosyl-L-methionine</name>
        <dbReference type="ChEBI" id="CHEBI:59789"/>
    </ligand>
</feature>
<dbReference type="EC" id="2.1.1.177" evidence="5"/>
<keyword evidence="5" id="KW-0698">rRNA processing</keyword>
<dbReference type="InterPro" id="IPR029026">
    <property type="entry name" value="tRNA_m1G_MTases_N"/>
</dbReference>
<dbReference type="EMBL" id="VWSJ01000021">
    <property type="protein sequence ID" value="MSN96652.1"/>
    <property type="molecule type" value="Genomic_DNA"/>
</dbReference>
<dbReference type="Proteomes" id="UP000476338">
    <property type="component" value="Unassembled WGS sequence"/>
</dbReference>
<evidence type="ECO:0000256" key="2">
    <source>
        <dbReference type="ARBA" id="ARBA00022679"/>
    </source>
</evidence>
<comment type="function">
    <text evidence="5">Specifically methylates the pseudouridine at position 1915 (m3Psi1915) in 23S rRNA.</text>
</comment>
<dbReference type="HAMAP" id="MF_00658">
    <property type="entry name" value="23SrRNA_methyltr_H"/>
    <property type="match status" value="1"/>
</dbReference>
<sequence length="150" mass="17292">MEIFIHTIQKGSDVFRDSIEEYIKMSKKYAKISDNIYFNDKIAKAQSKSKEDAHLAYDNLYFSKINGFCVGLDEKGKKLNSFEFAKILEKSSKISFFIGGAYGLSENFKLKMDMLISLSSLTFAHKIAKIVLYEQIYRGFCINANHPYHK</sequence>
<comment type="similarity">
    <text evidence="4 5">Belongs to the RNA methyltransferase RlmH family.</text>
</comment>
<proteinExistence type="inferred from homology"/>
<keyword evidence="3 5" id="KW-0949">S-adenosyl-L-methionine</keyword>
<comment type="subcellular location">
    <subcellularLocation>
        <location evidence="5">Cytoplasm</location>
    </subcellularLocation>
</comment>
<evidence type="ECO:0000256" key="3">
    <source>
        <dbReference type="ARBA" id="ARBA00022691"/>
    </source>
</evidence>
<dbReference type="PANTHER" id="PTHR33603">
    <property type="entry name" value="METHYLTRANSFERASE"/>
    <property type="match status" value="1"/>
</dbReference>
<dbReference type="InterPro" id="IPR029028">
    <property type="entry name" value="Alpha/beta_knot_MTases"/>
</dbReference>
<dbReference type="InterPro" id="IPR003742">
    <property type="entry name" value="RlmH-like"/>
</dbReference>
<dbReference type="GO" id="GO:0070038">
    <property type="term" value="F:rRNA (pseudouridine-N3-)-methyltransferase activity"/>
    <property type="evidence" value="ECO:0007669"/>
    <property type="project" value="UniProtKB-UniRule"/>
</dbReference>